<evidence type="ECO:0000256" key="1">
    <source>
        <dbReference type="SAM" id="MobiDB-lite"/>
    </source>
</evidence>
<dbReference type="Pfam" id="PF21738">
    <property type="entry name" value="DJR-like_dom"/>
    <property type="match status" value="1"/>
</dbReference>
<dbReference type="OrthoDB" id="7399333at2759"/>
<feature type="region of interest" description="Disordered" evidence="1">
    <location>
        <begin position="18"/>
        <end position="55"/>
    </location>
</feature>
<feature type="compositionally biased region" description="Basic and acidic residues" evidence="1">
    <location>
        <begin position="18"/>
        <end position="28"/>
    </location>
</feature>
<name>F4X2H4_ACREC</name>
<accession>F4X2H4</accession>
<reference evidence="3" key="1">
    <citation type="submission" date="2011-02" db="EMBL/GenBank/DDBJ databases">
        <title>The genome of the leaf-cutting ant Acromyrmex echinatior suggests key adaptations to social evolution and fungus farming.</title>
        <authorList>
            <person name="Nygaard S."/>
            <person name="Zhang G."/>
        </authorList>
    </citation>
    <scope>NUCLEOTIDE SEQUENCE</scope>
</reference>
<evidence type="ECO:0000313" key="4">
    <source>
        <dbReference type="Proteomes" id="UP000007755"/>
    </source>
</evidence>
<feature type="compositionally biased region" description="Basic and acidic residues" evidence="1">
    <location>
        <begin position="40"/>
        <end position="50"/>
    </location>
</feature>
<dbReference type="AlphaFoldDB" id="F4X2H4"/>
<dbReference type="eggNOG" id="ENOG502T841">
    <property type="taxonomic scope" value="Eukaryota"/>
</dbReference>
<evidence type="ECO:0000259" key="2">
    <source>
        <dbReference type="Pfam" id="PF21738"/>
    </source>
</evidence>
<dbReference type="PANTHER" id="PTHR36159:SF1">
    <property type="entry name" value="RETROVIRUS-RELATED POL POLYPROTEIN FROM TRANSPOSON 412-LIKE PROTEIN"/>
    <property type="match status" value="1"/>
</dbReference>
<dbReference type="STRING" id="103372.F4X2H4"/>
<dbReference type="Proteomes" id="UP000007755">
    <property type="component" value="Unassembled WGS sequence"/>
</dbReference>
<evidence type="ECO:0000313" key="3">
    <source>
        <dbReference type="EMBL" id="EGI59360.1"/>
    </source>
</evidence>
<dbReference type="InterPro" id="IPR049512">
    <property type="entry name" value="DJR-like_dom"/>
</dbReference>
<protein>
    <recommendedName>
        <fullName evidence="2">Double jelly roll-like domain-containing protein</fullName>
    </recommendedName>
</protein>
<gene>
    <name evidence="3" type="ORF">G5I_12501</name>
</gene>
<proteinExistence type="predicted"/>
<keyword evidence="4" id="KW-1185">Reference proteome</keyword>
<dbReference type="EMBL" id="GL888580">
    <property type="protein sequence ID" value="EGI59360.1"/>
    <property type="molecule type" value="Genomic_DNA"/>
</dbReference>
<dbReference type="PANTHER" id="PTHR36159">
    <property type="entry name" value="PROTEIN CBG23766"/>
    <property type="match status" value="1"/>
</dbReference>
<organism evidence="4">
    <name type="scientific">Acromyrmex echinatior</name>
    <name type="common">Panamanian leafcutter ant</name>
    <name type="synonym">Acromyrmex octospinosus echinatior</name>
    <dbReference type="NCBI Taxonomy" id="103372"/>
    <lineage>
        <taxon>Eukaryota</taxon>
        <taxon>Metazoa</taxon>
        <taxon>Ecdysozoa</taxon>
        <taxon>Arthropoda</taxon>
        <taxon>Hexapoda</taxon>
        <taxon>Insecta</taxon>
        <taxon>Pterygota</taxon>
        <taxon>Neoptera</taxon>
        <taxon>Endopterygota</taxon>
        <taxon>Hymenoptera</taxon>
        <taxon>Apocrita</taxon>
        <taxon>Aculeata</taxon>
        <taxon>Formicoidea</taxon>
        <taxon>Formicidae</taxon>
        <taxon>Myrmicinae</taxon>
        <taxon>Acromyrmex</taxon>
    </lineage>
</organism>
<feature type="domain" description="Double jelly roll-like" evidence="2">
    <location>
        <begin position="75"/>
        <end position="221"/>
    </location>
</feature>
<dbReference type="InParanoid" id="F4X2H4"/>
<sequence length="221" mass="26155">MSLLALVSLTSSAYMKNSENRETLDKSETNLLKSKSPRNPGEHPRDGTSKKERRGKEWKRRKRIIYEDLLRAICKNVVVNACHELILIRAHNDYNCLIENPMTEPEIELFKVQWRMPHVALNETNKLSMLRASEHEFSWDLNTYPLLQNMTKYLWAVKTVTQLEKPRYVIYALQTGRKNIMSRDVRVFDDYNLSNVKVYLNSEFYPYDDLNLDFSKKRYAV</sequence>